<dbReference type="SUPFAM" id="SSF50978">
    <property type="entry name" value="WD40 repeat-like"/>
    <property type="match status" value="1"/>
</dbReference>
<keyword evidence="1" id="KW-0853">WD repeat</keyword>
<dbReference type="OrthoDB" id="1357022at2759"/>
<evidence type="ECO:0000313" key="5">
    <source>
        <dbReference type="RefSeq" id="XP_018327304.1"/>
    </source>
</evidence>
<dbReference type="Pfam" id="PF12894">
    <property type="entry name" value="ANAPC4_WD40"/>
    <property type="match status" value="1"/>
</dbReference>
<accession>A0A1W4WTU0</accession>
<dbReference type="AlphaFoldDB" id="A0A1W4WTU0"/>
<dbReference type="Gene3D" id="2.130.10.10">
    <property type="entry name" value="YVTN repeat-like/Quinoprotein amine dehydrogenase"/>
    <property type="match status" value="1"/>
</dbReference>
<dbReference type="InParanoid" id="A0A1W4WTU0"/>
<dbReference type="KEGG" id="apln:108738400"/>
<evidence type="ECO:0000259" key="3">
    <source>
        <dbReference type="Pfam" id="PF12894"/>
    </source>
</evidence>
<dbReference type="PANTHER" id="PTHR44019">
    <property type="entry name" value="WD REPEAT-CONTAINING PROTEIN 55"/>
    <property type="match status" value="1"/>
</dbReference>
<dbReference type="Proteomes" id="UP000192223">
    <property type="component" value="Unplaced"/>
</dbReference>
<dbReference type="InterPro" id="IPR050505">
    <property type="entry name" value="WDR55/POC1"/>
</dbReference>
<reference evidence="5" key="1">
    <citation type="submission" date="2025-08" db="UniProtKB">
        <authorList>
            <consortium name="RefSeq"/>
        </authorList>
    </citation>
    <scope>IDENTIFICATION</scope>
    <source>
        <tissue evidence="5">Entire body</tissue>
    </source>
</reference>
<dbReference type="GeneID" id="108738400"/>
<feature type="domain" description="Anaphase-promoting complex subunit 4-like WD40" evidence="3">
    <location>
        <begin position="172"/>
        <end position="264"/>
    </location>
</feature>
<proteinExistence type="predicted"/>
<dbReference type="InterPro" id="IPR036322">
    <property type="entry name" value="WD40_repeat_dom_sf"/>
</dbReference>
<organism evidence="4 5">
    <name type="scientific">Agrilus planipennis</name>
    <name type="common">Emerald ash borer</name>
    <name type="synonym">Agrilus marcopoli</name>
    <dbReference type="NCBI Taxonomy" id="224129"/>
    <lineage>
        <taxon>Eukaryota</taxon>
        <taxon>Metazoa</taxon>
        <taxon>Ecdysozoa</taxon>
        <taxon>Arthropoda</taxon>
        <taxon>Hexapoda</taxon>
        <taxon>Insecta</taxon>
        <taxon>Pterygota</taxon>
        <taxon>Neoptera</taxon>
        <taxon>Endopterygota</taxon>
        <taxon>Coleoptera</taxon>
        <taxon>Polyphaga</taxon>
        <taxon>Elateriformia</taxon>
        <taxon>Buprestoidea</taxon>
        <taxon>Buprestidae</taxon>
        <taxon>Agrilinae</taxon>
        <taxon>Agrilus</taxon>
    </lineage>
</organism>
<sequence>METTKFISSITKICFSLCGNKITIGLQNGEVIELDIKTKKYKTVMLLHESVSFLKYFEESDVRMVPSCTNNKDCPGPNSGTLVAAAQNGWFSVYRNNKVMCLVQPPSPSDLKQVPIFPIVSCFYIKKAGKLLSIAKNRTIKTWNLQDASYVVLIGEKTLRDNEKQHNVVNVSLSDDESLLAITMSDNTFDIYTLNVQNCSYVTSEYKQGGCMESTLTCCCFSHDGSFLALGHLSGSITIWSVELKEVLYSLDAHKREIYYLQFSPSPMFILVSVADQIIWWNLMNVPKEMYRGSHIQIGDEKLKSR</sequence>
<name>A0A1W4WTU0_AGRPL</name>
<protein>
    <submittedName>
        <fullName evidence="5">Uncharacterized protein LOC108738400</fullName>
    </submittedName>
</protein>
<evidence type="ECO:0000256" key="2">
    <source>
        <dbReference type="ARBA" id="ARBA00022737"/>
    </source>
</evidence>
<dbReference type="RefSeq" id="XP_018327304.1">
    <property type="nucleotide sequence ID" value="XM_018471802.1"/>
</dbReference>
<dbReference type="SMART" id="SM00320">
    <property type="entry name" value="WD40"/>
    <property type="match status" value="3"/>
</dbReference>
<dbReference type="InterPro" id="IPR015943">
    <property type="entry name" value="WD40/YVTN_repeat-like_dom_sf"/>
</dbReference>
<dbReference type="STRING" id="224129.A0A1W4WTU0"/>
<keyword evidence="4" id="KW-1185">Reference proteome</keyword>
<evidence type="ECO:0000313" key="4">
    <source>
        <dbReference type="Proteomes" id="UP000192223"/>
    </source>
</evidence>
<evidence type="ECO:0000256" key="1">
    <source>
        <dbReference type="ARBA" id="ARBA00022574"/>
    </source>
</evidence>
<dbReference type="PANTHER" id="PTHR44019:SF8">
    <property type="entry name" value="POC1 CENTRIOLAR PROTEIN HOMOLOG"/>
    <property type="match status" value="1"/>
</dbReference>
<dbReference type="InterPro" id="IPR024977">
    <property type="entry name" value="Apc4-like_WD40_dom"/>
</dbReference>
<gene>
    <name evidence="5" type="primary">LOC108738400</name>
</gene>
<keyword evidence="2" id="KW-0677">Repeat</keyword>
<dbReference type="InterPro" id="IPR001680">
    <property type="entry name" value="WD40_rpt"/>
</dbReference>